<keyword evidence="5 9" id="KW-0560">Oxidoreductase</keyword>
<dbReference type="AlphaFoldDB" id="A0A7Y0BQD5"/>
<dbReference type="PANTHER" id="PTHR24286:SF24">
    <property type="entry name" value="LANOSTEROL 14-ALPHA DEMETHYLASE"/>
    <property type="match status" value="1"/>
</dbReference>
<proteinExistence type="inferred from homology"/>
<dbReference type="RefSeq" id="WP_169493682.1">
    <property type="nucleotide sequence ID" value="NZ_JABBGM010000005.1"/>
</dbReference>
<evidence type="ECO:0000313" key="12">
    <source>
        <dbReference type="Proteomes" id="UP000583556"/>
    </source>
</evidence>
<sequence length="474" mass="52546">MASVPARSFTDVTVQSDRGNPHWTRHPGDAALDAIPGDDGWPIVGTTFRQLGDPIGFGKEMLAKYGPVYRTRSFGRRGVNLIGPDANELVLFDRDKLFSNEQGWGPILNLLFPRGLMLMDHEAHRIDRRALSIAFKPEPMRAYCGQLNEQIARGVEAWSKGAGADGVTQVRFYDLIKTLTLQTAAVSFLGLPLGPEADRLNKAFVDMVQASVAPIRRPLPFTAMGRGVAGRRLMVEYFTQLVRERRERPGQDMFSQFALATREDGSLLAEDVVVDHMIFLMMAAHDTITSSFTTLAWHLATSPEWQDKLRAEALAVTGGPDRTLAYEDLGKLELTDLAFRESLRIMPPVPAMPRRALRDFTFRGHFIPAGTGVGISPAAVHADPALWPDADRFDPLRFTPDKVAARHKYAWVPFGGGAHMCLGLHFATMQTKVLVAQILSRYALEAAPGYAPSWQAWPIPKPRDGLRLSLRRLA</sequence>
<organism evidence="11 12">
    <name type="scientific">Novosphingobium olei</name>
    <dbReference type="NCBI Taxonomy" id="2728851"/>
    <lineage>
        <taxon>Bacteria</taxon>
        <taxon>Pseudomonadati</taxon>
        <taxon>Pseudomonadota</taxon>
        <taxon>Alphaproteobacteria</taxon>
        <taxon>Sphingomonadales</taxon>
        <taxon>Sphingomonadaceae</taxon>
        <taxon>Novosphingobium</taxon>
    </lineage>
</organism>
<gene>
    <name evidence="11" type="ORF">HHL27_12015</name>
</gene>
<dbReference type="Gene3D" id="1.10.630.10">
    <property type="entry name" value="Cytochrome P450"/>
    <property type="match status" value="1"/>
</dbReference>
<dbReference type="PRINTS" id="PR00465">
    <property type="entry name" value="EP450IV"/>
</dbReference>
<evidence type="ECO:0000256" key="10">
    <source>
        <dbReference type="SAM" id="MobiDB-lite"/>
    </source>
</evidence>
<protein>
    <submittedName>
        <fullName evidence="11">Cytochrome P450</fullName>
    </submittedName>
</protein>
<comment type="caution">
    <text evidence="11">The sequence shown here is derived from an EMBL/GenBank/DDBJ whole genome shotgun (WGS) entry which is preliminary data.</text>
</comment>
<dbReference type="GO" id="GO:0016125">
    <property type="term" value="P:sterol metabolic process"/>
    <property type="evidence" value="ECO:0007669"/>
    <property type="project" value="TreeGrafter"/>
</dbReference>
<comment type="cofactor">
    <cofactor evidence="1 8">
        <name>heme</name>
        <dbReference type="ChEBI" id="CHEBI:30413"/>
    </cofactor>
</comment>
<feature type="region of interest" description="Disordered" evidence="10">
    <location>
        <begin position="1"/>
        <end position="26"/>
    </location>
</feature>
<evidence type="ECO:0000256" key="2">
    <source>
        <dbReference type="ARBA" id="ARBA00010617"/>
    </source>
</evidence>
<accession>A0A7Y0BQD5</accession>
<evidence type="ECO:0000256" key="9">
    <source>
        <dbReference type="RuleBase" id="RU000461"/>
    </source>
</evidence>
<evidence type="ECO:0000256" key="8">
    <source>
        <dbReference type="PIRSR" id="PIRSR602403-1"/>
    </source>
</evidence>
<evidence type="ECO:0000256" key="5">
    <source>
        <dbReference type="ARBA" id="ARBA00023002"/>
    </source>
</evidence>
<evidence type="ECO:0000256" key="4">
    <source>
        <dbReference type="ARBA" id="ARBA00022723"/>
    </source>
</evidence>
<dbReference type="PROSITE" id="PS00086">
    <property type="entry name" value="CYTOCHROME_P450"/>
    <property type="match status" value="1"/>
</dbReference>
<dbReference type="Proteomes" id="UP000583556">
    <property type="component" value="Unassembled WGS sequence"/>
</dbReference>
<keyword evidence="6 8" id="KW-0408">Iron</keyword>
<keyword evidence="7 9" id="KW-0503">Monooxygenase</keyword>
<keyword evidence="12" id="KW-1185">Reference proteome</keyword>
<comment type="similarity">
    <text evidence="2 9">Belongs to the cytochrome P450 family.</text>
</comment>
<dbReference type="InterPro" id="IPR002403">
    <property type="entry name" value="Cyt_P450_E_grp-IV"/>
</dbReference>
<dbReference type="EMBL" id="JABBGM010000005">
    <property type="protein sequence ID" value="NML94390.1"/>
    <property type="molecule type" value="Genomic_DNA"/>
</dbReference>
<evidence type="ECO:0000313" key="11">
    <source>
        <dbReference type="EMBL" id="NML94390.1"/>
    </source>
</evidence>
<keyword evidence="3 8" id="KW-0349">Heme</keyword>
<dbReference type="SUPFAM" id="SSF48264">
    <property type="entry name" value="Cytochrome P450"/>
    <property type="match status" value="1"/>
</dbReference>
<dbReference type="InterPro" id="IPR017972">
    <property type="entry name" value="Cyt_P450_CS"/>
</dbReference>
<evidence type="ECO:0000256" key="7">
    <source>
        <dbReference type="ARBA" id="ARBA00023033"/>
    </source>
</evidence>
<name>A0A7Y0BQD5_9SPHN</name>
<evidence type="ECO:0000256" key="3">
    <source>
        <dbReference type="ARBA" id="ARBA00022617"/>
    </source>
</evidence>
<dbReference type="GO" id="GO:0016705">
    <property type="term" value="F:oxidoreductase activity, acting on paired donors, with incorporation or reduction of molecular oxygen"/>
    <property type="evidence" value="ECO:0007669"/>
    <property type="project" value="InterPro"/>
</dbReference>
<dbReference type="Pfam" id="PF00067">
    <property type="entry name" value="p450"/>
    <property type="match status" value="1"/>
</dbReference>
<keyword evidence="4 8" id="KW-0479">Metal-binding</keyword>
<dbReference type="GO" id="GO:0005506">
    <property type="term" value="F:iron ion binding"/>
    <property type="evidence" value="ECO:0007669"/>
    <property type="project" value="InterPro"/>
</dbReference>
<reference evidence="11 12" key="1">
    <citation type="submission" date="2020-04" db="EMBL/GenBank/DDBJ databases">
        <title>Novosphingobium sp. TW-4 isolated from soil.</title>
        <authorList>
            <person name="Dahal R.H."/>
            <person name="Chaudhary D.K."/>
        </authorList>
    </citation>
    <scope>NUCLEOTIDE SEQUENCE [LARGE SCALE GENOMIC DNA]</scope>
    <source>
        <strain evidence="11 12">TW-4</strain>
    </source>
</reference>
<dbReference type="PANTHER" id="PTHR24286">
    <property type="entry name" value="CYTOCHROME P450 26"/>
    <property type="match status" value="1"/>
</dbReference>
<dbReference type="GO" id="GO:0004497">
    <property type="term" value="F:monooxygenase activity"/>
    <property type="evidence" value="ECO:0007669"/>
    <property type="project" value="UniProtKB-KW"/>
</dbReference>
<dbReference type="GO" id="GO:0020037">
    <property type="term" value="F:heme binding"/>
    <property type="evidence" value="ECO:0007669"/>
    <property type="project" value="InterPro"/>
</dbReference>
<dbReference type="InterPro" id="IPR036396">
    <property type="entry name" value="Cyt_P450_sf"/>
</dbReference>
<evidence type="ECO:0000256" key="6">
    <source>
        <dbReference type="ARBA" id="ARBA00023004"/>
    </source>
</evidence>
<dbReference type="InterPro" id="IPR001128">
    <property type="entry name" value="Cyt_P450"/>
</dbReference>
<evidence type="ECO:0000256" key="1">
    <source>
        <dbReference type="ARBA" id="ARBA00001971"/>
    </source>
</evidence>
<feature type="binding site" description="axial binding residue" evidence="8">
    <location>
        <position position="421"/>
    </location>
    <ligand>
        <name>heme</name>
        <dbReference type="ChEBI" id="CHEBI:30413"/>
    </ligand>
    <ligandPart>
        <name>Fe</name>
        <dbReference type="ChEBI" id="CHEBI:18248"/>
    </ligandPart>
</feature>